<organism evidence="1 2">
    <name type="scientific">Hibiscus syriacus</name>
    <name type="common">Rose of Sharon</name>
    <dbReference type="NCBI Taxonomy" id="106335"/>
    <lineage>
        <taxon>Eukaryota</taxon>
        <taxon>Viridiplantae</taxon>
        <taxon>Streptophyta</taxon>
        <taxon>Embryophyta</taxon>
        <taxon>Tracheophyta</taxon>
        <taxon>Spermatophyta</taxon>
        <taxon>Magnoliopsida</taxon>
        <taxon>eudicotyledons</taxon>
        <taxon>Gunneridae</taxon>
        <taxon>Pentapetalae</taxon>
        <taxon>rosids</taxon>
        <taxon>malvids</taxon>
        <taxon>Malvales</taxon>
        <taxon>Malvaceae</taxon>
        <taxon>Malvoideae</taxon>
        <taxon>Hibiscus</taxon>
    </lineage>
</organism>
<sequence length="375" mass="41108">MGVWKLRWRFYFLGSVDGFIAITGACFGPDNRAKFSESPNLKWGLLNAEADIGYLESLKRFSEDLGPIAQKVAMKKVNDYISEAIRVWNVTTNSQVWPPNMQIPNALSAANIKVAPSFKAPSSTPGCQNISVDKMNLHGGFSHGGQAPTDDNMTINNALTGGISQPADFQENMIPSVSRGFAPSSHLPGDSRGYQTLAGETMDGPTFFWNEGKVSAGYNVGMIDSFKDYAANQSNEIHLETSFPNNDSGKPKLDLSALWNTKGKQKESGETSMMVYPINVDNSVQSAEHASSWWRMQEYLPQTNSGASSSAWCPPSHVMTGLNGFQTIHYMTGIGSHYPDKAMCEKDVIADGRGSRYKTNVEHVGHLPPENFKFL</sequence>
<protein>
    <submittedName>
        <fullName evidence="1">Uncharacterized protein</fullName>
    </submittedName>
</protein>
<reference evidence="1" key="1">
    <citation type="submission" date="2019-09" db="EMBL/GenBank/DDBJ databases">
        <title>Draft genome information of white flower Hibiscus syriacus.</title>
        <authorList>
            <person name="Kim Y.-M."/>
        </authorList>
    </citation>
    <scope>NUCLEOTIDE SEQUENCE [LARGE SCALE GENOMIC DNA]</scope>
    <source>
        <strain evidence="1">YM2019G1</strain>
    </source>
</reference>
<proteinExistence type="predicted"/>
<gene>
    <name evidence="1" type="ORF">F3Y22_tig00116989pilonHSYRG00237</name>
</gene>
<dbReference type="EMBL" id="VEPZ02001757">
    <property type="protein sequence ID" value="KAE8657556.1"/>
    <property type="molecule type" value="Genomic_DNA"/>
</dbReference>
<dbReference type="Proteomes" id="UP000436088">
    <property type="component" value="Unassembled WGS sequence"/>
</dbReference>
<name>A0A6A2X689_HIBSY</name>
<evidence type="ECO:0000313" key="1">
    <source>
        <dbReference type="EMBL" id="KAE8657556.1"/>
    </source>
</evidence>
<accession>A0A6A2X689</accession>
<evidence type="ECO:0000313" key="2">
    <source>
        <dbReference type="Proteomes" id="UP000436088"/>
    </source>
</evidence>
<dbReference type="AlphaFoldDB" id="A0A6A2X689"/>
<keyword evidence="2" id="KW-1185">Reference proteome</keyword>
<comment type="caution">
    <text evidence="1">The sequence shown here is derived from an EMBL/GenBank/DDBJ whole genome shotgun (WGS) entry which is preliminary data.</text>
</comment>